<keyword evidence="3" id="KW-1185">Reference proteome</keyword>
<reference evidence="2 3" key="1">
    <citation type="journal article" date="2013" name="Proc. Natl. Acad. Sci. U.S.A.">
        <title>The king cobra genome reveals dynamic gene evolution and adaptation in the snake venom system.</title>
        <authorList>
            <person name="Vonk F.J."/>
            <person name="Casewell N.R."/>
            <person name="Henkel C.V."/>
            <person name="Heimberg A.M."/>
            <person name="Jansen H.J."/>
            <person name="McCleary R.J."/>
            <person name="Kerkkamp H.M."/>
            <person name="Vos R.A."/>
            <person name="Guerreiro I."/>
            <person name="Calvete J.J."/>
            <person name="Wuster W."/>
            <person name="Woods A.E."/>
            <person name="Logan J.M."/>
            <person name="Harrison R.A."/>
            <person name="Castoe T.A."/>
            <person name="de Koning A.P."/>
            <person name="Pollock D.D."/>
            <person name="Yandell M."/>
            <person name="Calderon D."/>
            <person name="Renjifo C."/>
            <person name="Currier R.B."/>
            <person name="Salgado D."/>
            <person name="Pla D."/>
            <person name="Sanz L."/>
            <person name="Hyder A.S."/>
            <person name="Ribeiro J.M."/>
            <person name="Arntzen J.W."/>
            <person name="van den Thillart G.E."/>
            <person name="Boetzer M."/>
            <person name="Pirovano W."/>
            <person name="Dirks R.P."/>
            <person name="Spaink H.P."/>
            <person name="Duboule D."/>
            <person name="McGlinn E."/>
            <person name="Kini R.M."/>
            <person name="Richardson M.K."/>
        </authorList>
    </citation>
    <scope>NUCLEOTIDE SEQUENCE</scope>
    <source>
        <tissue evidence="2">Blood</tissue>
    </source>
</reference>
<feature type="compositionally biased region" description="Basic and acidic residues" evidence="1">
    <location>
        <begin position="57"/>
        <end position="116"/>
    </location>
</feature>
<accession>V8NVH8</accession>
<comment type="caution">
    <text evidence="2">The sequence shown here is derived from an EMBL/GenBank/DDBJ whole genome shotgun (WGS) entry which is preliminary data.</text>
</comment>
<sequence>MEVTCSCNPASPRMDLIIRISGLQSLGCDLVPGHGLFETGPCKQQVSACNTIWREEGGRRKEGREEEKGKEEGEKRGGREEGREEGRKEEGRKGGKKEREEGGREEDEGKKEEEGRRKKRGKEGRLKNFDPHPRRCYNSSNTPATDAGRKGGLNKKKKERKKESGSVGPKNFGNIICSRTTFPLWAG</sequence>
<dbReference type="EMBL" id="AZIM01001852">
    <property type="protein sequence ID" value="ETE65542.1"/>
    <property type="molecule type" value="Genomic_DNA"/>
</dbReference>
<gene>
    <name evidence="2" type="primary">MNN4</name>
    <name evidence="2" type="ORF">L345_08683</name>
</gene>
<evidence type="ECO:0000313" key="3">
    <source>
        <dbReference type="Proteomes" id="UP000018936"/>
    </source>
</evidence>
<name>V8NVH8_OPHHA</name>
<evidence type="ECO:0000313" key="2">
    <source>
        <dbReference type="EMBL" id="ETE65542.1"/>
    </source>
</evidence>
<proteinExistence type="predicted"/>
<dbReference type="AlphaFoldDB" id="V8NVH8"/>
<feature type="region of interest" description="Disordered" evidence="1">
    <location>
        <begin position="57"/>
        <end position="175"/>
    </location>
</feature>
<organism evidence="2 3">
    <name type="scientific">Ophiophagus hannah</name>
    <name type="common">King cobra</name>
    <name type="synonym">Naja hannah</name>
    <dbReference type="NCBI Taxonomy" id="8665"/>
    <lineage>
        <taxon>Eukaryota</taxon>
        <taxon>Metazoa</taxon>
        <taxon>Chordata</taxon>
        <taxon>Craniata</taxon>
        <taxon>Vertebrata</taxon>
        <taxon>Euteleostomi</taxon>
        <taxon>Lepidosauria</taxon>
        <taxon>Squamata</taxon>
        <taxon>Bifurcata</taxon>
        <taxon>Unidentata</taxon>
        <taxon>Episquamata</taxon>
        <taxon>Toxicofera</taxon>
        <taxon>Serpentes</taxon>
        <taxon>Colubroidea</taxon>
        <taxon>Elapidae</taxon>
        <taxon>Elapinae</taxon>
        <taxon>Ophiophagus</taxon>
    </lineage>
</organism>
<evidence type="ECO:0000256" key="1">
    <source>
        <dbReference type="SAM" id="MobiDB-lite"/>
    </source>
</evidence>
<dbReference type="Proteomes" id="UP000018936">
    <property type="component" value="Unassembled WGS sequence"/>
</dbReference>
<feature type="compositionally biased region" description="Basic and acidic residues" evidence="1">
    <location>
        <begin position="123"/>
        <end position="133"/>
    </location>
</feature>
<protein>
    <submittedName>
        <fullName evidence="2">Mnn4</fullName>
    </submittedName>
</protein>
<feature type="non-terminal residue" evidence="2">
    <location>
        <position position="1"/>
    </location>
</feature>